<reference evidence="1 2" key="1">
    <citation type="submission" date="2023-05" db="EMBL/GenBank/DDBJ databases">
        <title>A 100% complete, gapless, phased diploid assembly of the Scenedesmus obliquus UTEX 3031 genome.</title>
        <authorList>
            <person name="Biondi T.C."/>
            <person name="Hanschen E.R."/>
            <person name="Kwon T."/>
            <person name="Eng W."/>
            <person name="Kruse C.P.S."/>
            <person name="Koehler S.I."/>
            <person name="Kunde Y."/>
            <person name="Gleasner C.D."/>
            <person name="You Mak K.T."/>
            <person name="Polle J."/>
            <person name="Hovde B.T."/>
            <person name="Starkenburg S.R."/>
        </authorList>
    </citation>
    <scope>NUCLEOTIDE SEQUENCE [LARGE SCALE GENOMIC DNA]</scope>
    <source>
        <strain evidence="1 2">DOE0152z</strain>
    </source>
</reference>
<dbReference type="Proteomes" id="UP001244341">
    <property type="component" value="Chromosome 14b"/>
</dbReference>
<evidence type="ECO:0000313" key="1">
    <source>
        <dbReference type="EMBL" id="WIA22016.1"/>
    </source>
</evidence>
<gene>
    <name evidence="1" type="ORF">OEZ85_004368</name>
</gene>
<name>A0ABY8UKM6_TETOB</name>
<keyword evidence="2" id="KW-1185">Reference proteome</keyword>
<protein>
    <recommendedName>
        <fullName evidence="3">SRCR domain-containing protein</fullName>
    </recommendedName>
</protein>
<dbReference type="EMBL" id="CP126221">
    <property type="protein sequence ID" value="WIA22016.1"/>
    <property type="molecule type" value="Genomic_DNA"/>
</dbReference>
<organism evidence="1 2">
    <name type="scientific">Tetradesmus obliquus</name>
    <name type="common">Green alga</name>
    <name type="synonym">Acutodesmus obliquus</name>
    <dbReference type="NCBI Taxonomy" id="3088"/>
    <lineage>
        <taxon>Eukaryota</taxon>
        <taxon>Viridiplantae</taxon>
        <taxon>Chlorophyta</taxon>
        <taxon>core chlorophytes</taxon>
        <taxon>Chlorophyceae</taxon>
        <taxon>CS clade</taxon>
        <taxon>Sphaeropleales</taxon>
        <taxon>Scenedesmaceae</taxon>
        <taxon>Tetradesmus</taxon>
    </lineage>
</organism>
<sequence length="77" mass="7322">MSQCGQTQENATCSVVDAACSSGGTNSAKCSKGANGAGAWTEVQGACKASASASCAMARMPSADAGWATNGAQAASA</sequence>
<evidence type="ECO:0008006" key="3">
    <source>
        <dbReference type="Google" id="ProtNLM"/>
    </source>
</evidence>
<accession>A0ABY8UKM6</accession>
<proteinExistence type="predicted"/>
<evidence type="ECO:0000313" key="2">
    <source>
        <dbReference type="Proteomes" id="UP001244341"/>
    </source>
</evidence>